<feature type="transmembrane region" description="Helical" evidence="1">
    <location>
        <begin position="12"/>
        <end position="32"/>
    </location>
</feature>
<name>A0ABW4RSM6_9ACTN</name>
<protein>
    <recommendedName>
        <fullName evidence="4">DUF202 domain-containing protein</fullName>
    </recommendedName>
</protein>
<dbReference type="RefSeq" id="WP_343872338.1">
    <property type="nucleotide sequence ID" value="NZ_BAAAIX010000007.1"/>
</dbReference>
<proteinExistence type="predicted"/>
<accession>A0ABW4RSM6</accession>
<keyword evidence="3" id="KW-1185">Reference proteome</keyword>
<feature type="transmembrane region" description="Helical" evidence="1">
    <location>
        <begin position="38"/>
        <end position="59"/>
    </location>
</feature>
<evidence type="ECO:0000313" key="2">
    <source>
        <dbReference type="EMBL" id="MFD1889327.1"/>
    </source>
</evidence>
<evidence type="ECO:0000256" key="1">
    <source>
        <dbReference type="SAM" id="Phobius"/>
    </source>
</evidence>
<comment type="caution">
    <text evidence="2">The sequence shown here is derived from an EMBL/GenBank/DDBJ whole genome shotgun (WGS) entry which is preliminary data.</text>
</comment>
<dbReference type="EMBL" id="JBHUFZ010000008">
    <property type="protein sequence ID" value="MFD1889327.1"/>
    <property type="molecule type" value="Genomic_DNA"/>
</dbReference>
<gene>
    <name evidence="2" type="ORF">ACFSCS_03885</name>
</gene>
<reference evidence="3" key="1">
    <citation type="journal article" date="2019" name="Int. J. Syst. Evol. Microbiol.">
        <title>The Global Catalogue of Microorganisms (GCM) 10K type strain sequencing project: providing services to taxonomists for standard genome sequencing and annotation.</title>
        <authorList>
            <consortium name="The Broad Institute Genomics Platform"/>
            <consortium name="The Broad Institute Genome Sequencing Center for Infectious Disease"/>
            <person name="Wu L."/>
            <person name="Ma J."/>
        </authorList>
    </citation>
    <scope>NUCLEOTIDE SEQUENCE [LARGE SCALE GENOMIC DNA]</scope>
    <source>
        <strain evidence="3">CAIM 431</strain>
    </source>
</reference>
<organism evidence="2 3">
    <name type="scientific">Luteococcus peritonei</name>
    <dbReference type="NCBI Taxonomy" id="88874"/>
    <lineage>
        <taxon>Bacteria</taxon>
        <taxon>Bacillati</taxon>
        <taxon>Actinomycetota</taxon>
        <taxon>Actinomycetes</taxon>
        <taxon>Propionibacteriales</taxon>
        <taxon>Propionibacteriaceae</taxon>
        <taxon>Luteococcus</taxon>
    </lineage>
</organism>
<dbReference type="Proteomes" id="UP001597326">
    <property type="component" value="Unassembled WGS sequence"/>
</dbReference>
<evidence type="ECO:0008006" key="4">
    <source>
        <dbReference type="Google" id="ProtNLM"/>
    </source>
</evidence>
<keyword evidence="1" id="KW-0472">Membrane</keyword>
<keyword evidence="1" id="KW-1133">Transmembrane helix</keyword>
<evidence type="ECO:0000313" key="3">
    <source>
        <dbReference type="Proteomes" id="UP001597326"/>
    </source>
</evidence>
<sequence length="71" mass="7734">MTEPERRRNLRLGLLIAISQLFCVVAAGLPLLRGEGGGARWFLLAASSILMLCGLAMAFRHRSRRGSQVAP</sequence>
<keyword evidence="1" id="KW-0812">Transmembrane</keyword>